<feature type="compositionally biased region" description="Basic and acidic residues" evidence="1">
    <location>
        <begin position="58"/>
        <end position="71"/>
    </location>
</feature>
<dbReference type="Proteomes" id="UP000315400">
    <property type="component" value="Unassembled WGS sequence"/>
</dbReference>
<dbReference type="AlphaFoldDB" id="A0A540VQA9"/>
<name>A0A540VQA9_9GAMM</name>
<evidence type="ECO:0000256" key="1">
    <source>
        <dbReference type="SAM" id="MobiDB-lite"/>
    </source>
</evidence>
<proteinExistence type="predicted"/>
<evidence type="ECO:0000313" key="2">
    <source>
        <dbReference type="EMBL" id="TQE98952.1"/>
    </source>
</evidence>
<dbReference type="Pfam" id="PF10116">
    <property type="entry name" value="Host_attach"/>
    <property type="match status" value="1"/>
</dbReference>
<accession>A0A540VQA9</accession>
<dbReference type="EMBL" id="VIFK01000109">
    <property type="protein sequence ID" value="TQE98952.1"/>
    <property type="molecule type" value="Genomic_DNA"/>
</dbReference>
<protein>
    <submittedName>
        <fullName evidence="2">Host attachment protein</fullName>
    </submittedName>
</protein>
<gene>
    <name evidence="2" type="ORF">FKY71_11120</name>
</gene>
<organism evidence="2 3">
    <name type="scientific">Spiribacter salinus</name>
    <dbReference type="NCBI Taxonomy" id="1335746"/>
    <lineage>
        <taxon>Bacteria</taxon>
        <taxon>Pseudomonadati</taxon>
        <taxon>Pseudomonadota</taxon>
        <taxon>Gammaproteobacteria</taxon>
        <taxon>Chromatiales</taxon>
        <taxon>Ectothiorhodospiraceae</taxon>
        <taxon>Spiribacter</taxon>
    </lineage>
</organism>
<evidence type="ECO:0000313" key="3">
    <source>
        <dbReference type="Proteomes" id="UP000315400"/>
    </source>
</evidence>
<sequence>MRLISVTSQRRGFMNNPHFTMPKVRILVADASKARLFRVDSPTGELIEVSSDVNPEARLHDNDLTTDKPGRAADSMNSGRSAMEDPTDPKEVESQKFARQLNDKLEKARNRREIEKLYIAAPPRFLGELRKHFKPELKSLIVEEIGKDFSQLEAKHLRKHLPERLK</sequence>
<feature type="region of interest" description="Disordered" evidence="1">
    <location>
        <begin position="58"/>
        <end position="94"/>
    </location>
</feature>
<reference evidence="2 3" key="1">
    <citation type="submission" date="2019-06" db="EMBL/GenBank/DDBJ databases">
        <title>Metagenome assembled Genome of Spiribacter salinus SL48-SHIP from the microbial mat of Salt Lake 48 (Novosibirsk region, Russia).</title>
        <authorList>
            <person name="Shipova A."/>
            <person name="Rozanov A.S."/>
            <person name="Bryanskaya A.V."/>
            <person name="Peltek S.E."/>
        </authorList>
    </citation>
    <scope>NUCLEOTIDE SEQUENCE [LARGE SCALE GENOMIC DNA]</scope>
    <source>
        <strain evidence="2">SL48-SHIP-2</strain>
    </source>
</reference>
<dbReference type="InterPro" id="IPR019291">
    <property type="entry name" value="Host_attachment_protein"/>
</dbReference>
<comment type="caution">
    <text evidence="2">The sequence shown here is derived from an EMBL/GenBank/DDBJ whole genome shotgun (WGS) entry which is preliminary data.</text>
</comment>